<dbReference type="InterPro" id="IPR021733">
    <property type="entry name" value="DUF3304"/>
</dbReference>
<organism evidence="1 2">
    <name type="scientific">Dyella japonica</name>
    <dbReference type="NCBI Taxonomy" id="231455"/>
    <lineage>
        <taxon>Bacteria</taxon>
        <taxon>Pseudomonadati</taxon>
        <taxon>Pseudomonadota</taxon>
        <taxon>Gammaproteobacteria</taxon>
        <taxon>Lysobacterales</taxon>
        <taxon>Rhodanobacteraceae</taxon>
        <taxon>Dyella</taxon>
    </lineage>
</organism>
<proteinExistence type="predicted"/>
<dbReference type="Pfam" id="PF11745">
    <property type="entry name" value="DUF3304"/>
    <property type="match status" value="1"/>
</dbReference>
<evidence type="ECO:0000313" key="2">
    <source>
        <dbReference type="Proteomes" id="UP001549184"/>
    </source>
</evidence>
<reference evidence="1 2" key="1">
    <citation type="submission" date="2024-06" db="EMBL/GenBank/DDBJ databases">
        <title>Sorghum-associated microbial communities from plants grown in Nebraska, USA.</title>
        <authorList>
            <person name="Schachtman D."/>
        </authorList>
    </citation>
    <scope>NUCLEOTIDE SEQUENCE [LARGE SCALE GENOMIC DNA]</scope>
    <source>
        <strain evidence="1 2">1073</strain>
    </source>
</reference>
<dbReference type="EMBL" id="JBEPMU010000008">
    <property type="protein sequence ID" value="MET3654702.1"/>
    <property type="molecule type" value="Genomic_DNA"/>
</dbReference>
<dbReference type="Proteomes" id="UP001549184">
    <property type="component" value="Unassembled WGS sequence"/>
</dbReference>
<name>A0ABV2K0U4_9GAMM</name>
<protein>
    <recommendedName>
        <fullName evidence="3">DUF3304 domain-containing protein</fullName>
    </recommendedName>
</protein>
<comment type="caution">
    <text evidence="1">The sequence shown here is derived from an EMBL/GenBank/DDBJ whole genome shotgun (WGS) entry which is preliminary data.</text>
</comment>
<accession>A0ABV2K0U4</accession>
<evidence type="ECO:0000313" key="1">
    <source>
        <dbReference type="EMBL" id="MET3654702.1"/>
    </source>
</evidence>
<dbReference type="RefSeq" id="WP_354016043.1">
    <property type="nucleotide sequence ID" value="NZ_JBEPMU010000008.1"/>
</dbReference>
<gene>
    <name evidence="1" type="ORF">ABIC75_004450</name>
</gene>
<sequence length="164" mass="17924">MIVAIGAVVKAGVAPSTYPVATVGFNYTEKPIYWFGVITAEGQCGNDAGGKRPGTVYLLGNGITHGCMVRSGETATVKWEFDQPYSDVLKKVPMESHQVTVTIPQPETRDSGYLQVHFLSGNRVVLDWRDNFADSRVDPVSGKIIDLHDAYIDPDTGRPTPFKH</sequence>
<evidence type="ECO:0008006" key="3">
    <source>
        <dbReference type="Google" id="ProtNLM"/>
    </source>
</evidence>
<keyword evidence="2" id="KW-1185">Reference proteome</keyword>